<dbReference type="AlphaFoldDB" id="A0A136Q266"/>
<dbReference type="Pfam" id="PF14277">
    <property type="entry name" value="DUF4364"/>
    <property type="match status" value="1"/>
</dbReference>
<keyword evidence="2" id="KW-1185">Reference proteome</keyword>
<dbReference type="KEGG" id="cmiu:B1H56_05145"/>
<dbReference type="RefSeq" id="WP_066518217.1">
    <property type="nucleotide sequence ID" value="NZ_CABMOF010000001.1"/>
</dbReference>
<accession>A0A136Q266</accession>
<comment type="caution">
    <text evidence="1">The sequence shown here is derived from an EMBL/GenBank/DDBJ whole genome shotgun (WGS) entry which is preliminary data.</text>
</comment>
<proteinExistence type="predicted"/>
<evidence type="ECO:0008006" key="3">
    <source>
        <dbReference type="Google" id="ProtNLM"/>
    </source>
</evidence>
<evidence type="ECO:0000313" key="2">
    <source>
        <dbReference type="Proteomes" id="UP000070366"/>
    </source>
</evidence>
<dbReference type="OrthoDB" id="9783597at2"/>
<evidence type="ECO:0000313" key="1">
    <source>
        <dbReference type="EMBL" id="KXK64780.1"/>
    </source>
</evidence>
<sequence length="174" mass="20135">MKVKPKQTMAHNKLLLLYLLEKSGMALSELQLVRIMTELSFMGYFDLKECIFELEQGGHVYSRTTPQNTVYGITDAGANMLNVLVSDLRLSFRETVDAYLKEHKDELELESQLVGEYIKLAQNEYRVILKVLEHDRTIFEINSIVYSKTEAQKIVDNWRKNAVSIYKDVVLRLG</sequence>
<dbReference type="STRING" id="626937.HMPREF3293_02019"/>
<reference evidence="1 2" key="1">
    <citation type="submission" date="2016-02" db="EMBL/GenBank/DDBJ databases">
        <authorList>
            <person name="Wen L."/>
            <person name="He K."/>
            <person name="Yang H."/>
        </authorList>
    </citation>
    <scope>NUCLEOTIDE SEQUENCE [LARGE SCALE GENOMIC DNA]</scope>
    <source>
        <strain evidence="1 2">DSM 22607</strain>
    </source>
</reference>
<organism evidence="1 2">
    <name type="scientific">Christensenella minuta</name>
    <dbReference type="NCBI Taxonomy" id="626937"/>
    <lineage>
        <taxon>Bacteria</taxon>
        <taxon>Bacillati</taxon>
        <taxon>Bacillota</taxon>
        <taxon>Clostridia</taxon>
        <taxon>Christensenellales</taxon>
        <taxon>Christensenellaceae</taxon>
        <taxon>Christensenella</taxon>
    </lineage>
</organism>
<name>A0A136Q266_9FIRM</name>
<dbReference type="EMBL" id="LSZW01000063">
    <property type="protein sequence ID" value="KXK64780.1"/>
    <property type="molecule type" value="Genomic_DNA"/>
</dbReference>
<protein>
    <recommendedName>
        <fullName evidence="3">DUF4364 domain-containing protein</fullName>
    </recommendedName>
</protein>
<dbReference type="Proteomes" id="UP000070366">
    <property type="component" value="Unassembled WGS sequence"/>
</dbReference>
<gene>
    <name evidence="1" type="ORF">HMPREF3293_02019</name>
</gene>
<dbReference type="InterPro" id="IPR025374">
    <property type="entry name" value="DUF4364"/>
</dbReference>